<comment type="caution">
    <text evidence="1">The sequence shown here is derived from an EMBL/GenBank/DDBJ whole genome shotgun (WGS) entry which is preliminary data.</text>
</comment>
<evidence type="ECO:0000313" key="2">
    <source>
        <dbReference type="Proteomes" id="UP000551758"/>
    </source>
</evidence>
<evidence type="ECO:0000313" key="1">
    <source>
        <dbReference type="EMBL" id="KAF5915462.1"/>
    </source>
</evidence>
<protein>
    <submittedName>
        <fullName evidence="1">Uncharacterized protein</fullName>
    </submittedName>
</protein>
<reference evidence="1 2" key="1">
    <citation type="journal article" date="2020" name="Mol. Biol. Evol.">
        <title>Interspecific Gene Flow and the Evolution of Specialization in Black and White Rhinoceros.</title>
        <authorList>
            <person name="Moodley Y."/>
            <person name="Westbury M.V."/>
            <person name="Russo I.M."/>
            <person name="Gopalakrishnan S."/>
            <person name="Rakotoarivelo A."/>
            <person name="Olsen R.A."/>
            <person name="Prost S."/>
            <person name="Tunstall T."/>
            <person name="Ryder O.A."/>
            <person name="Dalen L."/>
            <person name="Bruford M.W."/>
        </authorList>
    </citation>
    <scope>NUCLEOTIDE SEQUENCE [LARGE SCALE GENOMIC DNA]</scope>
    <source>
        <strain evidence="1">SBR-YM</strain>
        <tissue evidence="1">Skin</tissue>
    </source>
</reference>
<proteinExistence type="predicted"/>
<dbReference type="EMBL" id="JACDTQ010002862">
    <property type="protein sequence ID" value="KAF5915462.1"/>
    <property type="molecule type" value="Genomic_DNA"/>
</dbReference>
<dbReference type="AlphaFoldDB" id="A0A7J7EI18"/>
<sequence length="92" mass="10533">MKSVRTSMKGDRLFVGESQRRDCTNQTDRLFKAMSMEKRGAIKHKSFRGAEVNVTQDIVSRKSVGDRARGRIRSTVSKNIFAILQSVKEREE</sequence>
<accession>A0A7J7EI18</accession>
<gene>
    <name evidence="1" type="ORF">HPG69_014783</name>
</gene>
<keyword evidence="2" id="KW-1185">Reference proteome</keyword>
<organism evidence="1 2">
    <name type="scientific">Diceros bicornis minor</name>
    <name type="common">South-central black rhinoceros</name>
    <dbReference type="NCBI Taxonomy" id="77932"/>
    <lineage>
        <taxon>Eukaryota</taxon>
        <taxon>Metazoa</taxon>
        <taxon>Chordata</taxon>
        <taxon>Craniata</taxon>
        <taxon>Vertebrata</taxon>
        <taxon>Euteleostomi</taxon>
        <taxon>Mammalia</taxon>
        <taxon>Eutheria</taxon>
        <taxon>Laurasiatheria</taxon>
        <taxon>Perissodactyla</taxon>
        <taxon>Rhinocerotidae</taxon>
        <taxon>Diceros</taxon>
    </lineage>
</organism>
<dbReference type="Proteomes" id="UP000551758">
    <property type="component" value="Unassembled WGS sequence"/>
</dbReference>
<name>A0A7J7EI18_DICBM</name>